<sequence length="207" mass="24233">MDKVKILERYLPPDAAPLIGRWIDYFKCEFKISRNRGTKFGDYRAPHDGKGHRISVNFDLNPYAFLVTTVHEFAHLHTWNEHKQKAKPHGTEWKANFKKMMQPFFEKDVFPPDIKQAIVSYLNNPAASSCSDLTLFRSLRKYDAPKESVHTVEKLPIKSLFKLKDGRIFRKEEKLRKRYKCVEVSSRRVYLFSPVAEVELLEANSSL</sequence>
<proteinExistence type="predicted"/>
<dbReference type="Pfam" id="PF10263">
    <property type="entry name" value="SprT-like"/>
    <property type="match status" value="1"/>
</dbReference>
<evidence type="ECO:0000313" key="3">
    <source>
        <dbReference type="Proteomes" id="UP000606600"/>
    </source>
</evidence>
<dbReference type="RefSeq" id="WP_191191978.1">
    <property type="nucleotide sequence ID" value="NZ_JACWMY010000019.1"/>
</dbReference>
<feature type="domain" description="SprT-like" evidence="1">
    <location>
        <begin position="27"/>
        <end position="104"/>
    </location>
</feature>
<reference evidence="2 3" key="1">
    <citation type="submission" date="2020-09" db="EMBL/GenBank/DDBJ databases">
        <title>Novel species of Mucilaginibacter isolated from a glacier on the Tibetan Plateau.</title>
        <authorList>
            <person name="Liu Q."/>
            <person name="Xin Y.-H."/>
        </authorList>
    </citation>
    <scope>NUCLEOTIDE SEQUENCE [LARGE SCALE GENOMIC DNA]</scope>
    <source>
        <strain evidence="2 3">ZT4R22</strain>
    </source>
</reference>
<name>A0ABR7WYI1_9SPHI</name>
<keyword evidence="3" id="KW-1185">Reference proteome</keyword>
<dbReference type="Proteomes" id="UP000606600">
    <property type="component" value="Unassembled WGS sequence"/>
</dbReference>
<evidence type="ECO:0000259" key="1">
    <source>
        <dbReference type="Pfam" id="PF10263"/>
    </source>
</evidence>
<protein>
    <submittedName>
        <fullName evidence="2">SprT-like domain-containing protein</fullName>
    </submittedName>
</protein>
<comment type="caution">
    <text evidence="2">The sequence shown here is derived from an EMBL/GenBank/DDBJ whole genome shotgun (WGS) entry which is preliminary data.</text>
</comment>
<dbReference type="InterPro" id="IPR006640">
    <property type="entry name" value="SprT-like_domain"/>
</dbReference>
<organism evidence="2 3">
    <name type="scientific">Mucilaginibacter pankratovii</name>
    <dbReference type="NCBI Taxonomy" id="2772110"/>
    <lineage>
        <taxon>Bacteria</taxon>
        <taxon>Pseudomonadati</taxon>
        <taxon>Bacteroidota</taxon>
        <taxon>Sphingobacteriia</taxon>
        <taxon>Sphingobacteriales</taxon>
        <taxon>Sphingobacteriaceae</taxon>
        <taxon>Mucilaginibacter</taxon>
    </lineage>
</organism>
<accession>A0ABR7WYI1</accession>
<gene>
    <name evidence="2" type="ORF">IDJ77_26260</name>
</gene>
<dbReference type="EMBL" id="JACWMY010000019">
    <property type="protein sequence ID" value="MBD1367343.1"/>
    <property type="molecule type" value="Genomic_DNA"/>
</dbReference>
<evidence type="ECO:0000313" key="2">
    <source>
        <dbReference type="EMBL" id="MBD1367343.1"/>
    </source>
</evidence>